<dbReference type="GO" id="GO:0005975">
    <property type="term" value="P:carbohydrate metabolic process"/>
    <property type="evidence" value="ECO:0007669"/>
    <property type="project" value="InterPro"/>
</dbReference>
<protein>
    <submittedName>
        <fullName evidence="2 4">Transaldolase</fullName>
    </submittedName>
</protein>
<dbReference type="SUPFAM" id="SSF51569">
    <property type="entry name" value="Aldolase"/>
    <property type="match status" value="1"/>
</dbReference>
<accession>A0A443XUG2</accession>
<organism evidence="3 6">
    <name type="scientific">Aeromonas caviae</name>
    <name type="common">Aeromonas punctata</name>
    <dbReference type="NCBI Taxonomy" id="648"/>
    <lineage>
        <taxon>Bacteria</taxon>
        <taxon>Pseudomonadati</taxon>
        <taxon>Pseudomonadota</taxon>
        <taxon>Gammaproteobacteria</taxon>
        <taxon>Aeromonadales</taxon>
        <taxon>Aeromonadaceae</taxon>
        <taxon>Aeromonas</taxon>
    </lineage>
</organism>
<evidence type="ECO:0000313" key="2">
    <source>
        <dbReference type="EMBL" id="GJA56969.1"/>
    </source>
</evidence>
<dbReference type="AlphaFoldDB" id="A0A443XUG2"/>
<evidence type="ECO:0000256" key="1">
    <source>
        <dbReference type="ARBA" id="ARBA00023270"/>
    </source>
</evidence>
<dbReference type="Proteomes" id="UP001277183">
    <property type="component" value="Unassembled WGS sequence"/>
</dbReference>
<dbReference type="RefSeq" id="WP_101618233.1">
    <property type="nucleotide sequence ID" value="NZ_BPNL01000127.1"/>
</dbReference>
<dbReference type="PANTHER" id="PTHR10683">
    <property type="entry name" value="TRANSALDOLASE"/>
    <property type="match status" value="1"/>
</dbReference>
<reference evidence="5 7" key="4">
    <citation type="submission" date="2023-12" db="EMBL/GenBank/DDBJ databases">
        <title>Characterization of antibiotic resistance in Aeromonas spp. in hospital effluent.</title>
        <authorList>
            <person name="Negoseki B.R.S."/>
            <person name="Krul D."/>
            <person name="Siqueira A.C."/>
            <person name="Almeida M."/>
            <person name="Mesa D."/>
            <person name="Conte D."/>
            <person name="Dalla-Costa L.M."/>
        </authorList>
    </citation>
    <scope>NUCLEOTIDE SEQUENCE [LARGE SCALE GENOMIC DNA]</scope>
    <source>
        <strain evidence="5 7">36v</strain>
    </source>
</reference>
<keyword evidence="7" id="KW-1185">Reference proteome</keyword>
<evidence type="ECO:0000313" key="4">
    <source>
        <dbReference type="EMBL" id="MDX7722224.1"/>
    </source>
</evidence>
<gene>
    <name evidence="2" type="ORF">KAM348_43920</name>
    <name evidence="3" type="ORF">N5I20_23345</name>
    <name evidence="4" type="ORF">SJS77_17480</name>
    <name evidence="5" type="ORF">VCX44_24990</name>
</gene>
<dbReference type="InterPro" id="IPR013785">
    <property type="entry name" value="Aldolase_TIM"/>
</dbReference>
<evidence type="ECO:0000313" key="6">
    <source>
        <dbReference type="Proteomes" id="UP001161704"/>
    </source>
</evidence>
<evidence type="ECO:0000313" key="5">
    <source>
        <dbReference type="EMBL" id="MEA9438946.1"/>
    </source>
</evidence>
<dbReference type="Proteomes" id="UP001161704">
    <property type="component" value="Unassembled WGS sequence"/>
</dbReference>
<proteinExistence type="predicted"/>
<dbReference type="EMBL" id="JAWZVU010000118">
    <property type="protein sequence ID" value="MDX7722224.1"/>
    <property type="molecule type" value="Genomic_DNA"/>
</dbReference>
<dbReference type="Gene3D" id="3.20.20.70">
    <property type="entry name" value="Aldolase class I"/>
    <property type="match status" value="1"/>
</dbReference>
<evidence type="ECO:0000313" key="7">
    <source>
        <dbReference type="Proteomes" id="UP001304847"/>
    </source>
</evidence>
<dbReference type="PANTHER" id="PTHR10683:SF28">
    <property type="entry name" value="TRANSALDOLASE C"/>
    <property type="match status" value="1"/>
</dbReference>
<dbReference type="Proteomes" id="UP001304847">
    <property type="component" value="Unassembled WGS sequence"/>
</dbReference>
<dbReference type="EMBL" id="JAYGOJ010000335">
    <property type="protein sequence ID" value="MEA9438946.1"/>
    <property type="molecule type" value="Genomic_DNA"/>
</dbReference>
<reference evidence="2" key="1">
    <citation type="submission" date="2021-07" db="EMBL/GenBank/DDBJ databases">
        <title>Draft genome sequence of carbapenem-resistant Aeromonas spp. in Japan.</title>
        <authorList>
            <person name="Maehana S."/>
            <person name="Suzuki M."/>
            <person name="Kitasato H."/>
        </authorList>
    </citation>
    <scope>NUCLEOTIDE SEQUENCE</scope>
    <source>
        <strain evidence="2">KAM348</strain>
    </source>
</reference>
<dbReference type="Pfam" id="PF00923">
    <property type="entry name" value="TAL_FSA"/>
    <property type="match status" value="1"/>
</dbReference>
<dbReference type="Proteomes" id="UP000887009">
    <property type="component" value="Unassembled WGS sequence"/>
</dbReference>
<evidence type="ECO:0000313" key="3">
    <source>
        <dbReference type="EMBL" id="MDH1507976.1"/>
    </source>
</evidence>
<comment type="caution">
    <text evidence="3">The sequence shown here is derived from an EMBL/GenBank/DDBJ whole genome shotgun (WGS) entry which is preliminary data.</text>
</comment>
<sequence length="214" mass="23310">MLYLDSANIEELRPWVHQLSLDGITCNPKLLAQAGIKADDFIGQARALGFDRPHQLFVQVTATDTAGMVAQARQLWSRWGAVYCKIPVSPAGLTAIHQLKRSDDASGAICATAIYCERQAFLAAREGADYLAPYVNRIDREGGDFQRVIGRLRELLERQQLPARIVAASFAIPEQLTQALLAGAHDLTVSPALLTQYLANAQTAQAVAEFASYG</sequence>
<keyword evidence="1" id="KW-0704">Schiff base</keyword>
<reference evidence="3" key="2">
    <citation type="submission" date="2022-09" db="EMBL/GenBank/DDBJ databases">
        <title>Intensive care unit water sources are persistently colonized with multi-drug resistant bacteria and are the site of extensive horizontal gene transfer of antibiotic resistance genes.</title>
        <authorList>
            <person name="Diorio-Toth L."/>
        </authorList>
    </citation>
    <scope>NUCLEOTIDE SEQUENCE</scope>
    <source>
        <strain evidence="3">GD03710</strain>
    </source>
</reference>
<reference evidence="4" key="3">
    <citation type="submission" date="2023-11" db="EMBL/GenBank/DDBJ databases">
        <title>WGS of Aeromonas in Northern Israel.</title>
        <authorList>
            <person name="Hershko Y."/>
        </authorList>
    </citation>
    <scope>NUCLEOTIDE SEQUENCE</scope>
    <source>
        <strain evidence="4">77416</strain>
    </source>
</reference>
<dbReference type="EMBL" id="JAOCIZ010000200">
    <property type="protein sequence ID" value="MDH1507976.1"/>
    <property type="molecule type" value="Genomic_DNA"/>
</dbReference>
<dbReference type="InterPro" id="IPR001585">
    <property type="entry name" value="TAL/FSA"/>
</dbReference>
<name>A0A443XUG2_AERCA</name>
<dbReference type="EMBL" id="BPNL01000127">
    <property type="protein sequence ID" value="GJA56969.1"/>
    <property type="molecule type" value="Genomic_DNA"/>
</dbReference>